<proteinExistence type="predicted"/>
<gene>
    <name evidence="1" type="ORF">Gohar_024806</name>
</gene>
<reference evidence="1 2" key="1">
    <citation type="journal article" date="2019" name="Genome Biol. Evol.">
        <title>Insights into the evolution of the New World diploid cottons (Gossypium, subgenus Houzingenia) based on genome sequencing.</title>
        <authorList>
            <person name="Grover C.E."/>
            <person name="Arick M.A. 2nd"/>
            <person name="Thrash A."/>
            <person name="Conover J.L."/>
            <person name="Sanders W.S."/>
            <person name="Peterson D.G."/>
            <person name="Frelichowski J.E."/>
            <person name="Scheffler J.A."/>
            <person name="Scheffler B.E."/>
            <person name="Wendel J.F."/>
        </authorList>
    </citation>
    <scope>NUCLEOTIDE SEQUENCE [LARGE SCALE GENOMIC DNA]</scope>
    <source>
        <strain evidence="1">0</strain>
        <tissue evidence="1">Leaf</tissue>
    </source>
</reference>
<dbReference type="Proteomes" id="UP000593560">
    <property type="component" value="Unassembled WGS sequence"/>
</dbReference>
<accession>A0A7J9HH36</accession>
<comment type="caution">
    <text evidence="1">The sequence shown here is derived from an EMBL/GenBank/DDBJ whole genome shotgun (WGS) entry which is preliminary data.</text>
</comment>
<protein>
    <submittedName>
        <fullName evidence="1">Uncharacterized protein</fullName>
    </submittedName>
</protein>
<evidence type="ECO:0000313" key="1">
    <source>
        <dbReference type="EMBL" id="MBA0809131.1"/>
    </source>
</evidence>
<dbReference type="AlphaFoldDB" id="A0A7J9HH36"/>
<keyword evidence="2" id="KW-1185">Reference proteome</keyword>
<name>A0A7J9HH36_9ROSI</name>
<dbReference type="EMBL" id="JABFAD010000009">
    <property type="protein sequence ID" value="MBA0809131.1"/>
    <property type="molecule type" value="Genomic_DNA"/>
</dbReference>
<organism evidence="1 2">
    <name type="scientific">Gossypium harknessii</name>
    <dbReference type="NCBI Taxonomy" id="34285"/>
    <lineage>
        <taxon>Eukaryota</taxon>
        <taxon>Viridiplantae</taxon>
        <taxon>Streptophyta</taxon>
        <taxon>Embryophyta</taxon>
        <taxon>Tracheophyta</taxon>
        <taxon>Spermatophyta</taxon>
        <taxon>Magnoliopsida</taxon>
        <taxon>eudicotyledons</taxon>
        <taxon>Gunneridae</taxon>
        <taxon>Pentapetalae</taxon>
        <taxon>rosids</taxon>
        <taxon>malvids</taxon>
        <taxon>Malvales</taxon>
        <taxon>Malvaceae</taxon>
        <taxon>Malvoideae</taxon>
        <taxon>Gossypium</taxon>
    </lineage>
</organism>
<sequence>MTRPTNRDEEERRRLMDREEGRTIAIESVEKGMENVLQIPNR</sequence>
<evidence type="ECO:0000313" key="2">
    <source>
        <dbReference type="Proteomes" id="UP000593560"/>
    </source>
</evidence>